<dbReference type="Gene3D" id="2.20.50.20">
    <property type="entry name" value="Lipovitellin. Chain A, domain 3"/>
    <property type="match status" value="1"/>
</dbReference>
<keyword evidence="8" id="KW-0325">Glycoprotein</keyword>
<dbReference type="InterPro" id="IPR015817">
    <property type="entry name" value="Vitellinogen_open_b-sht_sub1"/>
</dbReference>
<keyword evidence="2" id="KW-0813">Transport</keyword>
<evidence type="ECO:0000313" key="12">
    <source>
        <dbReference type="EMBL" id="GFS05085.1"/>
    </source>
</evidence>
<reference evidence="12 13" key="1">
    <citation type="journal article" date="2021" name="Elife">
        <title>Chloroplast acquisition without the gene transfer in kleptoplastic sea slugs, Plakobranchus ocellatus.</title>
        <authorList>
            <person name="Maeda T."/>
            <person name="Takahashi S."/>
            <person name="Yoshida T."/>
            <person name="Shimamura S."/>
            <person name="Takaki Y."/>
            <person name="Nagai Y."/>
            <person name="Toyoda A."/>
            <person name="Suzuki Y."/>
            <person name="Arimoto A."/>
            <person name="Ishii H."/>
            <person name="Satoh N."/>
            <person name="Nishiyama T."/>
            <person name="Hasebe M."/>
            <person name="Maruyama T."/>
            <person name="Minagawa J."/>
            <person name="Obokata J."/>
            <person name="Shigenobu S."/>
        </authorList>
    </citation>
    <scope>NUCLEOTIDE SEQUENCE [LARGE SCALE GENOMIC DNA]</scope>
</reference>
<evidence type="ECO:0000259" key="11">
    <source>
        <dbReference type="PROSITE" id="PS51211"/>
    </source>
</evidence>
<protein>
    <submittedName>
        <fullName evidence="12">Apolipophorin long isoform</fullName>
    </submittedName>
</protein>
<dbReference type="GO" id="GO:0005576">
    <property type="term" value="C:extracellular region"/>
    <property type="evidence" value="ECO:0007669"/>
    <property type="project" value="UniProtKB-SubCell"/>
</dbReference>
<dbReference type="InterPro" id="IPR015819">
    <property type="entry name" value="Lipid_transp_b-sht_shell"/>
</dbReference>
<feature type="domain" description="Vitellogenin" evidence="11">
    <location>
        <begin position="56"/>
        <end position="677"/>
    </location>
</feature>
<evidence type="ECO:0000313" key="13">
    <source>
        <dbReference type="Proteomes" id="UP000762676"/>
    </source>
</evidence>
<dbReference type="PANTHER" id="PTHR23345:SF15">
    <property type="entry name" value="VITELLOGENIN 1-RELATED"/>
    <property type="match status" value="1"/>
</dbReference>
<comment type="caution">
    <text evidence="12">The sequence shown here is derived from an EMBL/GenBank/DDBJ whole genome shotgun (WGS) entry which is preliminary data.</text>
</comment>
<dbReference type="SUPFAM" id="SSF48431">
    <property type="entry name" value="Lipovitellin-phosvitin complex, superhelical domain"/>
    <property type="match status" value="1"/>
</dbReference>
<sequence length="4298" mass="480776">MRPGIEQFSTRHNTITMEPRLLVLLALASAAIAGPIKVQQTNECATECPASTKLTYAPGTTYVYDYRVDYSTSMSGASEDSAKLTLTTTAELEVLGPCEMALSLRDTRLFHSDAMGGLKAADKEDSFRRGLEASPLRFSYQDGAVEHICTATREEPWVMNVKKGVLSAFQNNMDDLSKDQNVTETDVTGTCKTEYTSVSNGYYSDSVRKTKDILTCTDRHDYRTILQMVPYTEPSELQSIPLMKTTHECDQVIQRGGVLQSTTCTETHVYRPFSNGQSGGATSVTQTLTYNTYKRRVLSRKDTISSTDSLLFDHSASRLSASQARQQVEQKLKEVCESTSYDVRPESPRLFSELVYALKALDKQTMDEVFRQLKTKTLCPSNNKAYKTFLDALPVVSTSSSVSLMTSFIINEDVDEIQAGVWIPSLAFIKAPTSEMLLEAKPLLDSDKFGAYALLPVSSMVNNFCFRSSACEQSYAVLSTMDSLERRIPQGCDASGKDFLKVLLTLRAIGNAGHASRAVPVIAKCLTNSDNSLEIRVAAANAFRRMPCDAEETQLWNTYENSELDSELRIAAYQALMRCPSDATLGKMAASLGGELDEQVGAYVYSHMTNLKQTSDPHKQMVSRALDNLVIPTKYMSNPIKASTNLEVSALINKINTGFVAESNLVWSNNAQVPRSASANLTVELFGQSINLVDFGGRVEGLEHLIKNIWGAKGASRIETSKYRGSVYGRVFGNEMFFMHSDQIKLPTEKPSDTWLQMLVGLKEKQELAYTFSKEIMDVGMVIPSVAGLPINIEVNGSAVVDLLLKGKADVLNLAVSPRSMEIDGEVRPSAALEISGTMSVDAYFTKTGLRMRNTLHTSTSLKGRIQLERGELFTVEFDSPREKMEIFDASSKFFILHNNVEQEQKMITENRKEFEWCSSETLSDVTGAVLCGKISYPNASMQSEGPYFPLTGPSSASLILRKTDTHSGYKLLVKRIQTRQQSVAQISFNTPGSRTNRVILIDLTADRPRNSLSAQVVTPWKKMEYTGFVIDTDETKTVSGTLTVDSRDIYGLTAEVKISKSKRKIRLSPLVVIRRPGQDKIELSGFIAKKGFKSFDVDLSLSGLQELPYNIKTSISNGNEEKSIHASVSADGGKSVYSIEAGSALKMPKKKINMNTSLKINTPKRNIVLVDATANYKQDSMLNFDGTLDIHKLMKRPASLKVDVKQQTKRARGTVYTVSTSVKSSPVTGRFSSNISLKKRLYSTKTVLDYSIPKVSKNKITLSGKIRDKSTSSFTKYTVTGDFDVKKNPEYNAAVNVDLDHKKRHTDFELKVRYGKNPKDKVKTLFFNTVLDRKVRSYKDVKVTCNMKADAPEYDVDVTISGEHDHNSGLLDSKLNVAYGKGKEYKHTVYLKSKSKNKDHYVGKATIAWPGAEYMVNSNLKEVGKKHYTGELKMKSADGVKHSIDGDYKMTGPKTHEFTTKMSFKGYKRLVLSGSAGMHKKKPHVSGQIQYGKDAYGLSASAKALKNNAGEMVVELTNPDRRMVLKLDGEKSKHQYEGSLVASWDADKDENKKITITGSTYNKESRKGVSVGGDMTFTSPFENFENLASSFKYGSDGSQHNILGKMNMGDDRYMTNVILQKPISIEHISGSIEAETPFKEMRKLSAQVFHTWEDKVSTVVKGTLNNENAMLDVQGKGGFKDFNGKVIFTSSIENAKDISVTVSHALNPEDVNSFIEVSHDNQLYRSDLIGNFVRNGWHIKTDGSLTFNSPDSEFSTSWEHKNGKKRINSKLDGKWDEDKLNFHLTGSRESHPMEKFTGELKIDSSRKQLRDVVISFVHKHGDNMLKTKAEITKKGKTKALSDIKITKSDKKAGLDFTLKSPYHKDIEANVDAKYGKYPMTASGELKWSNNKKLAATTTLNFEQWDDASLEITLDTPSRNYKNTILRASNKKEGDELVSHASLEYGKSENIDLEARHAFNDQTKMARLRLSTPFEQIKSLDTGLRFDGKAIDFESNADFELLPLVEKFQGTAKFQYGDDLTSSLRLDTPYPEYPHLELSASDYGEGRGRKSHIEARLHPQKVYSADAAYSFELPISVDVNVNSPHPEYDNIGFVLQHNHSPSSVSSFGELRYQPDKKIESELNADWASNIEGNMLVKTPFPSYEINKVTLRHQGEWSDFSSHGEIEVAEKNVVADATFKAGDHTEGDFSLSSPIPGMEKLSVNVMKKGGMKNFKGEVTIFVNNEKTEVKYDHKLKKKLFQTSFKVNSPNTKPLKFSIEHKLQGDRSFTNEISASYGRKYQIDTDLTISCNCPDFQSQGSVKYKLGKKKNTARFNFNKFGELKDMSFSGNSAFNDDEITIYGTWKTVDGLEADVQLNTPFDGFKNTGVTLSHQGELKSFRSSGSVTYMDNKKINGMFELTTDMPRLVRLDSSIDTPFENFPSAAITLNHNFDEERNSINSDASLTTPVKDFGAGSLIFEKTGDMNDLSLTTTVKRNGRKVSGLKMTHLVANKEVHSSLEFESTESPDWTINFDHEGDLSGFSTKTSGNLDSDRFYSEISRSGPIEDITISAKAGYKDDVLSVIGSLNSQRGYDGSLEVLTPFEGYENTKVEANGALDEDFKDVSGKVTLTTTVSDFGTGDISLSKSGSLDDLLVVGSMTKNNDELAYIRMTNAGSETELHTTVSSRGTIVPAALVNLDISGDANSHEAKVKVTVDNTAILDGTYNFDKTDDTIKAGTSVTYNIDENGPVVSSLTIDKEGQLDDVIIKIVSMHDGEEITVDGNMNLKKEKTGSLTIRTPYEGYKKVGVSFTHGWESDRISSEGRINLVDGEQYFGKVTMNRNDQTGFFEGTMEMNTPIEGAQFTKVHYTHTITKEDAKVYTFVEYGDSKKIVYDFSASVSPKIGFNVLIQTPFEGYKDLAASANLETKLPTLSINSEVSAGEGRKITLTGSLDTSKDITGNIALTTPLEEYSNVGLSFEHSGKWKNFKSEGRVTYKDGKEISGNVHLKLKKNYLNVELKTPFSGHKNMKFEVSERKTEAEKTTTTYLKYGRGQVFQTETTVTTIPRPGLAITIKTPLEKYSKLEASVSYDTSMSKFEFNSKVKAGEGKRFSVDATFDGTDDVTGSIDIKTPIEDFNKVGLSFSHINSNNKFTSEGKVVYMDGKDISGKVEIEENTWRGLIVTAELNTPFENQEKTKLELTLDDTAPSYSAGYSLDIGNKLYSANGKFNVISDGKVDGSLEVVMPIEGAEYTKAEYQHSYDDMRTDGSVSLTYGNSKTISGELKSSKVPKYDATLTIRTPFEGFEEMKGSATFDSKEDRYGTSTSLDFGSDQLYSMTSYLDMSAEPFRASTQISTPFNDFRNMELVYTHEGSINDFRCTGFLSTPITDNINAVVNMRYNSLIDMEGSASVKSSFEGMDDLLAEIKVSDVSGEKKIRTAVGWTNEKQIVFDAMVSEKETWYKKKVNGEWSISTPFEAVRKLTMQADHTGKKDKIKQSLSVELNDEKMLDLDTEYKSKSKHEATVTFRKPQPMQYSVTANSDAGITEAEVVANWNRNEMDSNIRITASHNDQSDSYKTERNVDIALEYASRKMGVVHKLSSTAPLTTSFGKLYWDSDSTSRIFYDMEIKDSSRRRKEITEGVINLGLPSRTLSLSGSSSNNKAKQSADATFSWDADRADKQIGIKGSITRGDKIKGDITLSMPSIRKEIRVDSEIAVKNDRIILDARTDISYSKDSRKTLTLVSKLEDISDYYSHYNYSLAVGVSHPYTNVDIQMTSHLGSSDEKMTIGLSTDYLTARRQNKNLGLLAEINKLKRQLNLQITNPLNKVEYVAEEISTSPYQVRMLSKVDDVETFHSDLIVNEDEKSFELNMVRGTEGLKLSAGYPSLKEFRTEVSRSSYDSETTEAVLAVRLNTTRLMHTRLHWDPDMAQNLLQDIRQRLLVEGIEEYQTFREIKAALSEEITGKYKDITAALNEEVRPLVDELDKEFDYIERQMNKFLKDLKKAYKNNDFYLQEMGPEAYEELEKTLSQFKKDYNKGRKTLIKTLNKDLDKMLEFPIQEKYDEMVNKVISVLDEQVRNALRALEFLLANTDAALVSYRERMLQAQQDTKDAVYNSTYMNYVSDTLGDIDMSAYIPSWEMPEEYSSAIYTAADHIGSGVDMVMGAPVLRHVRKGTNELYQQGVWAYNYWQLEKNIFKHSENILRLIEEIVRDELWQYAEEIKRVYYPITVWDPEHGEVQAEFRLPVDVTRLDEVPDLSPLAKRFTIYLPDQSTMEAIYEIVPDMWSSLDQDEVKEQLAKYKPTKRFRGSKKGKNHRRRKVWAY</sequence>
<dbReference type="SUPFAM" id="SSF56968">
    <property type="entry name" value="Lipovitellin-phosvitin complex, beta-sheet shell regions"/>
    <property type="match status" value="2"/>
</dbReference>
<dbReference type="Proteomes" id="UP000762676">
    <property type="component" value="Unassembled WGS sequence"/>
</dbReference>
<feature type="chain" id="PRO_5043921156" evidence="10">
    <location>
        <begin position="34"/>
        <end position="4298"/>
    </location>
</feature>
<dbReference type="Gene3D" id="1.25.10.20">
    <property type="entry name" value="Vitellinogen, superhelical"/>
    <property type="match status" value="1"/>
</dbReference>
<keyword evidence="6" id="KW-0445">Lipid transport</keyword>
<dbReference type="Pfam" id="PF06448">
    <property type="entry name" value="DUF1081"/>
    <property type="match status" value="1"/>
</dbReference>
<dbReference type="InterPro" id="IPR001747">
    <property type="entry name" value="Vitellogenin_N"/>
</dbReference>
<dbReference type="PANTHER" id="PTHR23345">
    <property type="entry name" value="VITELLOGENIN-RELATED"/>
    <property type="match status" value="1"/>
</dbReference>
<evidence type="ECO:0000256" key="9">
    <source>
        <dbReference type="PROSITE-ProRule" id="PRU00557"/>
    </source>
</evidence>
<dbReference type="GO" id="GO:0045735">
    <property type="term" value="F:nutrient reservoir activity"/>
    <property type="evidence" value="ECO:0007669"/>
    <property type="project" value="UniProtKB-KW"/>
</dbReference>
<feature type="signal peptide" evidence="10">
    <location>
        <begin position="1"/>
        <end position="33"/>
    </location>
</feature>
<keyword evidence="13" id="KW-1185">Reference proteome</keyword>
<keyword evidence="4 10" id="KW-0732">Signal</keyword>
<evidence type="ECO:0000256" key="2">
    <source>
        <dbReference type="ARBA" id="ARBA00022448"/>
    </source>
</evidence>
<dbReference type="SMART" id="SM01169">
    <property type="entry name" value="DUF1943"/>
    <property type="match status" value="1"/>
</dbReference>
<gene>
    <name evidence="12" type="ORF">ElyMa_001190800</name>
</gene>
<dbReference type="EMBL" id="BMAT01002343">
    <property type="protein sequence ID" value="GFS05085.1"/>
    <property type="molecule type" value="Genomic_DNA"/>
</dbReference>
<dbReference type="GO" id="GO:0005319">
    <property type="term" value="F:lipid transporter activity"/>
    <property type="evidence" value="ECO:0007669"/>
    <property type="project" value="InterPro"/>
</dbReference>
<evidence type="ECO:0000256" key="10">
    <source>
        <dbReference type="SAM" id="SignalP"/>
    </source>
</evidence>
<evidence type="ECO:0000256" key="4">
    <source>
        <dbReference type="ARBA" id="ARBA00022729"/>
    </source>
</evidence>
<dbReference type="Gene3D" id="2.30.230.10">
    <property type="entry name" value="Lipovitellin, beta-sheet shell regions, chain A"/>
    <property type="match status" value="1"/>
</dbReference>
<evidence type="ECO:0000256" key="1">
    <source>
        <dbReference type="ARBA" id="ARBA00004613"/>
    </source>
</evidence>
<name>A0AAV4I4W5_9GAST</name>
<evidence type="ECO:0000256" key="7">
    <source>
        <dbReference type="ARBA" id="ARBA00023157"/>
    </source>
</evidence>
<dbReference type="Pfam" id="PF01347">
    <property type="entry name" value="Vitellogenin_N"/>
    <property type="match status" value="1"/>
</dbReference>
<dbReference type="InterPro" id="IPR015255">
    <property type="entry name" value="Vitellinogen_open_b-sht"/>
</dbReference>
<evidence type="ECO:0000256" key="3">
    <source>
        <dbReference type="ARBA" id="ARBA00022525"/>
    </source>
</evidence>
<comment type="subcellular location">
    <subcellularLocation>
        <location evidence="1">Secreted</location>
    </subcellularLocation>
</comment>
<keyword evidence="3" id="KW-0964">Secreted</keyword>
<dbReference type="InterPro" id="IPR015816">
    <property type="entry name" value="Vitellinogen_b-sht_N"/>
</dbReference>
<dbReference type="Gene3D" id="2.20.80.10">
    <property type="entry name" value="Lipovitellin-phosvitin complex, chain A, domain 4"/>
    <property type="match status" value="1"/>
</dbReference>
<dbReference type="SMART" id="SM00638">
    <property type="entry name" value="LPD_N"/>
    <property type="match status" value="1"/>
</dbReference>
<proteinExistence type="predicted"/>
<dbReference type="InterPro" id="IPR050733">
    <property type="entry name" value="Vitellogenin/Apolipophorin"/>
</dbReference>
<dbReference type="InterPro" id="IPR009454">
    <property type="entry name" value="Lipid_transpt_open_b-sht"/>
</dbReference>
<keyword evidence="7" id="KW-1015">Disulfide bond</keyword>
<dbReference type="InterPro" id="IPR011030">
    <property type="entry name" value="Lipovitellin_superhlx_dom"/>
</dbReference>
<evidence type="ECO:0000256" key="5">
    <source>
        <dbReference type="ARBA" id="ARBA00022761"/>
    </source>
</evidence>
<comment type="caution">
    <text evidence="9">Lacks conserved residue(s) required for the propagation of feature annotation.</text>
</comment>
<evidence type="ECO:0000256" key="6">
    <source>
        <dbReference type="ARBA" id="ARBA00023055"/>
    </source>
</evidence>
<dbReference type="Pfam" id="PF09172">
    <property type="entry name" value="Vit_open_b-sht"/>
    <property type="match status" value="1"/>
</dbReference>
<evidence type="ECO:0000256" key="8">
    <source>
        <dbReference type="ARBA" id="ARBA00023180"/>
    </source>
</evidence>
<organism evidence="12 13">
    <name type="scientific">Elysia marginata</name>
    <dbReference type="NCBI Taxonomy" id="1093978"/>
    <lineage>
        <taxon>Eukaryota</taxon>
        <taxon>Metazoa</taxon>
        <taxon>Spiralia</taxon>
        <taxon>Lophotrochozoa</taxon>
        <taxon>Mollusca</taxon>
        <taxon>Gastropoda</taxon>
        <taxon>Heterobranchia</taxon>
        <taxon>Euthyneura</taxon>
        <taxon>Panpulmonata</taxon>
        <taxon>Sacoglossa</taxon>
        <taxon>Placobranchoidea</taxon>
        <taxon>Plakobranchidae</taxon>
        <taxon>Elysia</taxon>
    </lineage>
</organism>
<dbReference type="PROSITE" id="PS51211">
    <property type="entry name" value="VITELLOGENIN"/>
    <property type="match status" value="1"/>
</dbReference>
<accession>A0AAV4I4W5</accession>
<keyword evidence="5" id="KW-0758">Storage protein</keyword>